<sequence length="311" mass="33101">MTTAILFPGQGSQYLGMGQAFIESDPKCAAVMDLAESVCDFPLRQLCLEGPMEELTRAVHLQPAITVTNLICWQALTAHWHGSAACFAGHSLGEYSALAAAGVLSIEDTIRLVTRRGALMEREGQANPGAMHALLGLTMDQVEGVIEECKDAGIVTAANHNTETQIVISGEAAALAAVGEKARALGAKVIPLPVSVANHSPLVAGAVPDFSEFMATVDFQPPATPVMFNVSSMLEQDPTKIREMMAGQIASRVRWFEIIQRMLADGVDTFIEVGPKTVLSGMIRKIAPKGSCRAMQVDSPETLAKCLEKLA</sequence>
<feature type="domain" description="Malonyl-CoA:ACP transacylase (MAT)" evidence="8">
    <location>
        <begin position="6"/>
        <end position="302"/>
    </location>
</feature>
<evidence type="ECO:0000313" key="9">
    <source>
        <dbReference type="EMBL" id="MBC8208788.1"/>
    </source>
</evidence>
<dbReference type="AlphaFoldDB" id="A0A8J6N6T4"/>
<dbReference type="SUPFAM" id="SSF52151">
    <property type="entry name" value="FabD/lysophospholipase-like"/>
    <property type="match status" value="1"/>
</dbReference>
<organism evidence="9 10">
    <name type="scientific">Candidatus Desulfatifera sulfidica</name>
    <dbReference type="NCBI Taxonomy" id="2841691"/>
    <lineage>
        <taxon>Bacteria</taxon>
        <taxon>Pseudomonadati</taxon>
        <taxon>Thermodesulfobacteriota</taxon>
        <taxon>Desulfobulbia</taxon>
        <taxon>Desulfobulbales</taxon>
        <taxon>Desulfobulbaceae</taxon>
        <taxon>Candidatus Desulfatifera</taxon>
    </lineage>
</organism>
<feature type="active site" evidence="7">
    <location>
        <position position="199"/>
    </location>
</feature>
<dbReference type="PIRSF" id="PIRSF000446">
    <property type="entry name" value="Mct"/>
    <property type="match status" value="1"/>
</dbReference>
<dbReference type="InterPro" id="IPR016035">
    <property type="entry name" value="Acyl_Trfase/lysoPLipase"/>
</dbReference>
<dbReference type="SUPFAM" id="SSF55048">
    <property type="entry name" value="Probable ACP-binding domain of malonyl-CoA ACP transacylase"/>
    <property type="match status" value="1"/>
</dbReference>
<accession>A0A8J6N6T4</accession>
<name>A0A8J6N6T4_9BACT</name>
<comment type="caution">
    <text evidence="9">The sequence shown here is derived from an EMBL/GenBank/DDBJ whole genome shotgun (WGS) entry which is preliminary data.</text>
</comment>
<dbReference type="InterPro" id="IPR016036">
    <property type="entry name" value="Malonyl_transacylase_ACP-bd"/>
</dbReference>
<evidence type="ECO:0000256" key="2">
    <source>
        <dbReference type="ARBA" id="ARBA00018953"/>
    </source>
</evidence>
<evidence type="ECO:0000256" key="4">
    <source>
        <dbReference type="ARBA" id="ARBA00023315"/>
    </source>
</evidence>
<reference evidence="9 10" key="1">
    <citation type="submission" date="2020-08" db="EMBL/GenBank/DDBJ databases">
        <title>Bridging the membrane lipid divide: bacteria of the FCB group superphylum have the potential to synthesize archaeal ether lipids.</title>
        <authorList>
            <person name="Villanueva L."/>
            <person name="Von Meijenfeldt F.A.B."/>
            <person name="Westbye A.B."/>
            <person name="Yadav S."/>
            <person name="Hopmans E.C."/>
            <person name="Dutilh B.E."/>
            <person name="Sinninghe Damste J.S."/>
        </authorList>
    </citation>
    <scope>NUCLEOTIDE SEQUENCE [LARGE SCALE GENOMIC DNA]</scope>
    <source>
        <strain evidence="9">NIOZ-UU81</strain>
    </source>
</reference>
<dbReference type="GO" id="GO:0004314">
    <property type="term" value="F:[acyl-carrier-protein] S-malonyltransferase activity"/>
    <property type="evidence" value="ECO:0007669"/>
    <property type="project" value="UniProtKB-EC"/>
</dbReference>
<dbReference type="EC" id="2.3.1.39" evidence="1 6"/>
<evidence type="ECO:0000256" key="6">
    <source>
        <dbReference type="PIRNR" id="PIRNR000446"/>
    </source>
</evidence>
<dbReference type="SMART" id="SM00827">
    <property type="entry name" value="PKS_AT"/>
    <property type="match status" value="1"/>
</dbReference>
<dbReference type="Gene3D" id="3.30.70.250">
    <property type="entry name" value="Malonyl-CoA ACP transacylase, ACP-binding"/>
    <property type="match status" value="1"/>
</dbReference>
<dbReference type="InterPro" id="IPR014043">
    <property type="entry name" value="Acyl_transferase_dom"/>
</dbReference>
<dbReference type="Proteomes" id="UP000599024">
    <property type="component" value="Unassembled WGS sequence"/>
</dbReference>
<gene>
    <name evidence="9" type="ORF">H8E79_06440</name>
</gene>
<proteinExistence type="inferred from homology"/>
<dbReference type="InterPro" id="IPR001227">
    <property type="entry name" value="Ac_transferase_dom_sf"/>
</dbReference>
<dbReference type="PANTHER" id="PTHR42681:SF1">
    <property type="entry name" value="MALONYL-COA-ACYL CARRIER PROTEIN TRANSACYLASE, MITOCHONDRIAL"/>
    <property type="match status" value="1"/>
</dbReference>
<protein>
    <recommendedName>
        <fullName evidence="2 6">Malonyl CoA-acyl carrier protein transacylase</fullName>
        <ecNumber evidence="1 6">2.3.1.39</ecNumber>
    </recommendedName>
</protein>
<feature type="active site" evidence="7">
    <location>
        <position position="91"/>
    </location>
</feature>
<dbReference type="GO" id="GO:0005829">
    <property type="term" value="C:cytosol"/>
    <property type="evidence" value="ECO:0007669"/>
    <property type="project" value="TreeGrafter"/>
</dbReference>
<evidence type="ECO:0000256" key="3">
    <source>
        <dbReference type="ARBA" id="ARBA00022679"/>
    </source>
</evidence>
<evidence type="ECO:0000259" key="8">
    <source>
        <dbReference type="SMART" id="SM00827"/>
    </source>
</evidence>
<dbReference type="Gene3D" id="3.40.366.10">
    <property type="entry name" value="Malonyl-Coenzyme A Acyl Carrier Protein, domain 2"/>
    <property type="match status" value="1"/>
</dbReference>
<evidence type="ECO:0000256" key="5">
    <source>
        <dbReference type="ARBA" id="ARBA00048462"/>
    </source>
</evidence>
<dbReference type="InterPro" id="IPR050858">
    <property type="entry name" value="Mal-CoA-ACP_Trans/PKS_FabD"/>
</dbReference>
<evidence type="ECO:0000256" key="1">
    <source>
        <dbReference type="ARBA" id="ARBA00013258"/>
    </source>
</evidence>
<dbReference type="EMBL" id="JACNLK010000054">
    <property type="protein sequence ID" value="MBC8208788.1"/>
    <property type="molecule type" value="Genomic_DNA"/>
</dbReference>
<dbReference type="GO" id="GO:0006633">
    <property type="term" value="P:fatty acid biosynthetic process"/>
    <property type="evidence" value="ECO:0007669"/>
    <property type="project" value="TreeGrafter"/>
</dbReference>
<comment type="similarity">
    <text evidence="6">Belongs to the fabD family.</text>
</comment>
<comment type="catalytic activity">
    <reaction evidence="5 6">
        <text>holo-[ACP] + malonyl-CoA = malonyl-[ACP] + CoA</text>
        <dbReference type="Rhea" id="RHEA:41792"/>
        <dbReference type="Rhea" id="RHEA-COMP:9623"/>
        <dbReference type="Rhea" id="RHEA-COMP:9685"/>
        <dbReference type="ChEBI" id="CHEBI:57287"/>
        <dbReference type="ChEBI" id="CHEBI:57384"/>
        <dbReference type="ChEBI" id="CHEBI:64479"/>
        <dbReference type="ChEBI" id="CHEBI:78449"/>
        <dbReference type="EC" id="2.3.1.39"/>
    </reaction>
</comment>
<evidence type="ECO:0000256" key="7">
    <source>
        <dbReference type="PIRSR" id="PIRSR000446-1"/>
    </source>
</evidence>
<dbReference type="InterPro" id="IPR024925">
    <property type="entry name" value="Malonyl_CoA-ACP_transAc"/>
</dbReference>
<dbReference type="Pfam" id="PF00698">
    <property type="entry name" value="Acyl_transf_1"/>
    <property type="match status" value="1"/>
</dbReference>
<evidence type="ECO:0000313" key="10">
    <source>
        <dbReference type="Proteomes" id="UP000599024"/>
    </source>
</evidence>
<keyword evidence="4 6" id="KW-0012">Acyltransferase</keyword>
<dbReference type="PANTHER" id="PTHR42681">
    <property type="entry name" value="MALONYL-COA-ACYL CARRIER PROTEIN TRANSACYLASE, MITOCHONDRIAL"/>
    <property type="match status" value="1"/>
</dbReference>
<keyword evidence="3 6" id="KW-0808">Transferase</keyword>